<organism evidence="1 2">
    <name type="scientific">Rhizopus stolonifer</name>
    <name type="common">Rhizopus nigricans</name>
    <dbReference type="NCBI Taxonomy" id="4846"/>
    <lineage>
        <taxon>Eukaryota</taxon>
        <taxon>Fungi</taxon>
        <taxon>Fungi incertae sedis</taxon>
        <taxon>Mucoromycota</taxon>
        <taxon>Mucoromycotina</taxon>
        <taxon>Mucoromycetes</taxon>
        <taxon>Mucorales</taxon>
        <taxon>Mucorineae</taxon>
        <taxon>Rhizopodaceae</taxon>
        <taxon>Rhizopus</taxon>
    </lineage>
</organism>
<protein>
    <submittedName>
        <fullName evidence="1">Uncharacterized protein</fullName>
    </submittedName>
</protein>
<evidence type="ECO:0000313" key="1">
    <source>
        <dbReference type="EMBL" id="RCH95069.1"/>
    </source>
</evidence>
<keyword evidence="2" id="KW-1185">Reference proteome</keyword>
<dbReference type="AlphaFoldDB" id="A0A367JYV3"/>
<accession>A0A367JYV3</accession>
<reference evidence="1 2" key="1">
    <citation type="journal article" date="2018" name="G3 (Bethesda)">
        <title>Phylogenetic and Phylogenomic Definition of Rhizopus Species.</title>
        <authorList>
            <person name="Gryganskyi A.P."/>
            <person name="Golan J."/>
            <person name="Dolatabadi S."/>
            <person name="Mondo S."/>
            <person name="Robb S."/>
            <person name="Idnurm A."/>
            <person name="Muszewska A."/>
            <person name="Steczkiewicz K."/>
            <person name="Masonjones S."/>
            <person name="Liao H.L."/>
            <person name="Gajdeczka M.T."/>
            <person name="Anike F."/>
            <person name="Vuek A."/>
            <person name="Anishchenko I.M."/>
            <person name="Voigt K."/>
            <person name="de Hoog G.S."/>
            <person name="Smith M.E."/>
            <person name="Heitman J."/>
            <person name="Vilgalys R."/>
            <person name="Stajich J.E."/>
        </authorList>
    </citation>
    <scope>NUCLEOTIDE SEQUENCE [LARGE SCALE GENOMIC DNA]</scope>
    <source>
        <strain evidence="1 2">LSU 92-RS-03</strain>
    </source>
</reference>
<dbReference type="EMBL" id="PJQM01002474">
    <property type="protein sequence ID" value="RCH95069.1"/>
    <property type="molecule type" value="Genomic_DNA"/>
</dbReference>
<evidence type="ECO:0000313" key="2">
    <source>
        <dbReference type="Proteomes" id="UP000253551"/>
    </source>
</evidence>
<proteinExistence type="predicted"/>
<comment type="caution">
    <text evidence="1">The sequence shown here is derived from an EMBL/GenBank/DDBJ whole genome shotgun (WGS) entry which is preliminary data.</text>
</comment>
<name>A0A367JYV3_RHIST</name>
<gene>
    <name evidence="1" type="ORF">CU098_010938</name>
</gene>
<sequence>MSPSRLHLFAIILRWRHELASLRQALKFHRLSYTNTNNLNSNSTIRRGIPIEKNAQYIYQQSTRKSFDIAPANGAGISMYLENSKLGVCAVIDTAKIRLRKGLETLPLAD</sequence>
<dbReference type="Proteomes" id="UP000253551">
    <property type="component" value="Unassembled WGS sequence"/>
</dbReference>